<dbReference type="InterPro" id="IPR003611">
    <property type="entry name" value="NUMOD3"/>
</dbReference>
<feature type="domain" description="Nuclease associated modular" evidence="2">
    <location>
        <begin position="21"/>
        <end position="37"/>
    </location>
</feature>
<gene>
    <name evidence="3" type="ORF">LCGC14_1124500</name>
</gene>
<accession>A0A0F9Q8S7</accession>
<dbReference type="AlphaFoldDB" id="A0A0F9Q8S7"/>
<feature type="domain" description="Nuclease associated modular" evidence="2">
    <location>
        <begin position="55"/>
        <end position="71"/>
    </location>
</feature>
<protein>
    <recommendedName>
        <fullName evidence="2">Nuclease associated modular domain-containing protein</fullName>
    </recommendedName>
</protein>
<name>A0A0F9Q8S7_9ZZZZ</name>
<evidence type="ECO:0000256" key="1">
    <source>
        <dbReference type="SAM" id="MobiDB-lite"/>
    </source>
</evidence>
<dbReference type="SUPFAM" id="SSF64496">
    <property type="entry name" value="DNA-binding domain of intron-encoded endonucleases"/>
    <property type="match status" value="1"/>
</dbReference>
<organism evidence="3">
    <name type="scientific">marine sediment metagenome</name>
    <dbReference type="NCBI Taxonomy" id="412755"/>
    <lineage>
        <taxon>unclassified sequences</taxon>
        <taxon>metagenomes</taxon>
        <taxon>ecological metagenomes</taxon>
    </lineage>
</organism>
<dbReference type="EMBL" id="LAZR01005228">
    <property type="protein sequence ID" value="KKN01753.1"/>
    <property type="molecule type" value="Genomic_DNA"/>
</dbReference>
<comment type="caution">
    <text evidence="3">The sequence shown here is derived from an EMBL/GenBank/DDBJ whole genome shotgun (WGS) entry which is preliminary data.</text>
</comment>
<feature type="compositionally biased region" description="Basic and acidic residues" evidence="1">
    <location>
        <begin position="24"/>
        <end position="37"/>
    </location>
</feature>
<feature type="domain" description="Nuclease associated modular" evidence="2">
    <location>
        <begin position="38"/>
        <end position="54"/>
    </location>
</feature>
<feature type="compositionally biased region" description="Basic residues" evidence="1">
    <location>
        <begin position="38"/>
        <end position="48"/>
    </location>
</feature>
<evidence type="ECO:0000259" key="2">
    <source>
        <dbReference type="SMART" id="SM00496"/>
    </source>
</evidence>
<dbReference type="Pfam" id="PF07460">
    <property type="entry name" value="NUMOD3"/>
    <property type="match status" value="2"/>
</dbReference>
<dbReference type="GO" id="GO:0003677">
    <property type="term" value="F:DNA binding"/>
    <property type="evidence" value="ECO:0007669"/>
    <property type="project" value="InterPro"/>
</dbReference>
<evidence type="ECO:0000313" key="3">
    <source>
        <dbReference type="EMBL" id="KKN01753.1"/>
    </source>
</evidence>
<feature type="compositionally biased region" description="Basic and acidic residues" evidence="1">
    <location>
        <begin position="49"/>
        <end position="62"/>
    </location>
</feature>
<sequence length="174" mass="20521">MPSGVYIKTEEHRKNLSRALTGRKVSDKTRKKQSEVHKGKHHSDKTKKKIGDGNRGKSVSDKTRRKIGNIHRGKIVSEETKIKISESMKGDKHPNWKGGVAFYNTIHDWIKKYFIKLRLCEICNLPEHYDKKHNMMEWSNKTGKLIRDRNNWQYVHISCHKKYDFKNDIIHEGI</sequence>
<feature type="domain" description="Nuclease associated modular" evidence="2">
    <location>
        <begin position="72"/>
        <end position="88"/>
    </location>
</feature>
<dbReference type="SMART" id="SM00496">
    <property type="entry name" value="IENR2"/>
    <property type="match status" value="4"/>
</dbReference>
<reference evidence="3" key="1">
    <citation type="journal article" date="2015" name="Nature">
        <title>Complex archaea that bridge the gap between prokaryotes and eukaryotes.</title>
        <authorList>
            <person name="Spang A."/>
            <person name="Saw J.H."/>
            <person name="Jorgensen S.L."/>
            <person name="Zaremba-Niedzwiedzka K."/>
            <person name="Martijn J."/>
            <person name="Lind A.E."/>
            <person name="van Eijk R."/>
            <person name="Schleper C."/>
            <person name="Guy L."/>
            <person name="Ettema T.J."/>
        </authorList>
    </citation>
    <scope>NUCLEOTIDE SEQUENCE</scope>
</reference>
<feature type="region of interest" description="Disordered" evidence="1">
    <location>
        <begin position="1"/>
        <end position="64"/>
    </location>
</feature>
<proteinExistence type="predicted"/>